<dbReference type="SMART" id="SM00248">
    <property type="entry name" value="ANK"/>
    <property type="match status" value="6"/>
</dbReference>
<feature type="repeat" description="ANK" evidence="3">
    <location>
        <begin position="889"/>
        <end position="921"/>
    </location>
</feature>
<organism evidence="5 6">
    <name type="scientific">Clydaea vesicula</name>
    <dbReference type="NCBI Taxonomy" id="447962"/>
    <lineage>
        <taxon>Eukaryota</taxon>
        <taxon>Fungi</taxon>
        <taxon>Fungi incertae sedis</taxon>
        <taxon>Chytridiomycota</taxon>
        <taxon>Chytridiomycota incertae sedis</taxon>
        <taxon>Chytridiomycetes</taxon>
        <taxon>Lobulomycetales</taxon>
        <taxon>Lobulomycetaceae</taxon>
        <taxon>Clydaea</taxon>
    </lineage>
</organism>
<feature type="compositionally biased region" description="Basic and acidic residues" evidence="4">
    <location>
        <begin position="156"/>
        <end position="168"/>
    </location>
</feature>
<feature type="region of interest" description="Disordered" evidence="4">
    <location>
        <begin position="974"/>
        <end position="1013"/>
    </location>
</feature>
<feature type="compositionally biased region" description="Basic and acidic residues" evidence="4">
    <location>
        <begin position="117"/>
        <end position="148"/>
    </location>
</feature>
<sequence>METASIKLSLPFINNKNYSKNNHLNSNYTSSPTRNISKILNSFSENTAIEKITYNLNQSSHIIHSTQLKSKIIPVSEKMSETIGKPPLDLSYKQNNENFQPKKNSDAHSTSNAIDIVSREKDDRDRIRERDDRSRIYDNRRRGNDHSIDLPNGMDDFDRRPGSSDRFGRSRNPYLDSGRERNFYDRGDFRRHEPYLYDDLNYPSHDDYQRDRYNWERNNYDRNNSSYSRDAFQRPNRYNGPNHHPEHRRNYGNYNSNFRNRRGWVEPDRDLDRKGGMYRRSVSPDRFHERRRSSSFERFNDRRFEGDHSKRYSSVDSNSFSSDSSLGSSRSRRQKNSRSTSASSSGPSRGRSRTRKGDNRINDTKNASKNSSSSRSTPERSANLKKLKKSPSLSPAKDKGKLPLINSPEFNKVENTDTAVKDGNINTSSNNTQSQHPPNDSKIANYHGPKTINQEDCNSSIDIVRASSPLLKITVSPNKIGAILSISENSLPIKEIIPLEKNSKPADIFGESDISSEYGGDFSSDDDGEKKNRGSKTHTARSGSDEDCPSQKSAGSGQENSSDSDTEIAKDKLKKSLKTGSNLDSSKKRRGPGRPPGSKNKHTDDFLDLQQKKLKEYAKKTKSSSGQKILTKKIIRKVKSGDEYTRDETSPFKDRHLRKSPSLDVGKEEGVILLGRKRPLPFSMINDKDRSGRHRLFKHAANNDLESVKALINAGINIHQRDNADCTALHESCLNGHLEIVKCLVQAGADVNSVGDNKDTPLHDACANHHFEVVQFLLENGASTSLRNDDQETPYDVATDKRIIMYLKKWQESLKKVLTKDMNGLTPLHHACANGELGKVKEYINMGANVNGQDNAGWTPLHEASLNGHHEVVEYLLLHGASVDAAGLDGDTALMDAVTNCEYKTVEVLLEFGANVLLKNNAGNDSIQASLNSNNGSSKLRTKIMDLLKRDKSTWLPYRTAEFNPSVIPNEKSTTVDTESLMSRNSSVEIDREKKKKVFRADSVDSEENPRDLTTKGLATWWGASDTTKMSLREERKIQALIRNLEQSEGVSGSSERKRKDKFTDRKKDNSNEDLKYSDNDLTNEGKKKRGPGRPPRRRTDSLDEDDEIGFQKGRDSSPDRKRVKIEDEPALDSSSNIEIKKEHKEKEKITKKKLDVLENSEPNTSKKEGEHKVSSSLAVTIKSPQRKKRKISNLTGYANVNDSNISEKQSVETVKIEKSVVKTEKSEDVNTEKKGGSSSLKPSEKIDFNKVKALNVKNIVVGERKDTSSPSTSKPNIPAIETPSAPVPASVLKKKIKKKKDWTAPVDVKDGQELTASLLGRRDSVPDSLHVSSPTEIKSLESKLLETEEMKLLMLKRLKDVAIYAVSLPDNENVKKTSRYITDMQISLLWGYRKCPDFLEKHPNLIKKVAITSEKQRLERSPLSESVYNLMLLIGINPQYLRTSTNNEGKKGLVLSNYDIHFLKEEEVFKEIEVVYETYKNKLEGELKSFKDFLKIIPLNLENFGDLSDNAVPSTLNNSTVNSVLSKGNSNSSLISISSTVVTEAKSTETVTNIDSSASDGYIHKRFRKNLPPKKKFCQSTTEN</sequence>
<evidence type="ECO:0000313" key="6">
    <source>
        <dbReference type="Proteomes" id="UP001211065"/>
    </source>
</evidence>
<feature type="repeat" description="ANK" evidence="3">
    <location>
        <begin position="724"/>
        <end position="756"/>
    </location>
</feature>
<feature type="region of interest" description="Disordered" evidence="4">
    <location>
        <begin position="84"/>
        <end position="182"/>
    </location>
</feature>
<comment type="caution">
    <text evidence="5">The sequence shown here is derived from an EMBL/GenBank/DDBJ whole genome shotgun (WGS) entry which is preliminary data.</text>
</comment>
<dbReference type="PRINTS" id="PR01415">
    <property type="entry name" value="ANKYRIN"/>
</dbReference>
<keyword evidence="2 3" id="KW-0040">ANK repeat</keyword>
<feature type="compositionally biased region" description="Polar residues" evidence="4">
    <location>
        <begin position="550"/>
        <end position="563"/>
    </location>
</feature>
<dbReference type="EMBL" id="JADGJW010000047">
    <property type="protein sequence ID" value="KAJ3225977.1"/>
    <property type="molecule type" value="Genomic_DNA"/>
</dbReference>
<feature type="region of interest" description="Disordered" evidence="4">
    <location>
        <begin position="1047"/>
        <end position="1190"/>
    </location>
</feature>
<feature type="repeat" description="ANK" evidence="3">
    <location>
        <begin position="757"/>
        <end position="789"/>
    </location>
</feature>
<feature type="compositionally biased region" description="Low complexity" evidence="4">
    <location>
        <begin position="426"/>
        <end position="435"/>
    </location>
</feature>
<dbReference type="GO" id="GO:0004842">
    <property type="term" value="F:ubiquitin-protein transferase activity"/>
    <property type="evidence" value="ECO:0007669"/>
    <property type="project" value="TreeGrafter"/>
</dbReference>
<feature type="region of interest" description="Disordered" evidence="4">
    <location>
        <begin position="505"/>
        <end position="606"/>
    </location>
</feature>
<dbReference type="PANTHER" id="PTHR24171">
    <property type="entry name" value="ANKYRIN REPEAT DOMAIN-CONTAINING PROTEIN 39-RELATED"/>
    <property type="match status" value="1"/>
</dbReference>
<feature type="compositionally biased region" description="Basic and acidic residues" evidence="4">
    <location>
        <begin position="989"/>
        <end position="1013"/>
    </location>
</feature>
<feature type="region of interest" description="Disordered" evidence="4">
    <location>
        <begin position="1220"/>
        <end position="1246"/>
    </location>
</feature>
<dbReference type="Pfam" id="PF12796">
    <property type="entry name" value="Ank_2"/>
    <property type="match status" value="2"/>
</dbReference>
<dbReference type="SUPFAM" id="SSF48403">
    <property type="entry name" value="Ankyrin repeat"/>
    <property type="match status" value="1"/>
</dbReference>
<feature type="region of interest" description="Disordered" evidence="4">
    <location>
        <begin position="1263"/>
        <end position="1285"/>
    </location>
</feature>
<accession>A0AAD5Y364</accession>
<feature type="region of interest" description="Disordered" evidence="4">
    <location>
        <begin position="308"/>
        <end position="453"/>
    </location>
</feature>
<feature type="compositionally biased region" description="Basic and acidic residues" evidence="4">
    <location>
        <begin position="1113"/>
        <end position="1128"/>
    </location>
</feature>
<evidence type="ECO:0000256" key="2">
    <source>
        <dbReference type="ARBA" id="ARBA00023043"/>
    </source>
</evidence>
<feature type="compositionally biased region" description="Low complexity" evidence="4">
    <location>
        <begin position="221"/>
        <end position="230"/>
    </location>
</feature>
<feature type="region of interest" description="Disordered" evidence="4">
    <location>
        <begin position="218"/>
        <end position="295"/>
    </location>
</feature>
<dbReference type="PROSITE" id="PS50297">
    <property type="entry name" value="ANK_REP_REGION"/>
    <property type="match status" value="5"/>
</dbReference>
<feature type="compositionally biased region" description="Low complexity" evidence="4">
    <location>
        <begin position="312"/>
        <end position="329"/>
    </location>
</feature>
<keyword evidence="1" id="KW-0677">Repeat</keyword>
<dbReference type="InterPro" id="IPR002110">
    <property type="entry name" value="Ankyrin_rpt"/>
</dbReference>
<feature type="compositionally biased region" description="Basic and acidic residues" evidence="4">
    <location>
        <begin position="1139"/>
        <end position="1157"/>
    </location>
</feature>
<feature type="compositionally biased region" description="Polar residues" evidence="4">
    <location>
        <begin position="92"/>
        <end position="113"/>
    </location>
</feature>
<keyword evidence="6" id="KW-1185">Reference proteome</keyword>
<feature type="compositionally biased region" description="Basic and acidic residues" evidence="4">
    <location>
        <begin position="263"/>
        <end position="275"/>
    </location>
</feature>
<feature type="compositionally biased region" description="Basic and acidic residues" evidence="4">
    <location>
        <begin position="282"/>
        <end position="295"/>
    </location>
</feature>
<reference evidence="5" key="1">
    <citation type="submission" date="2020-05" db="EMBL/GenBank/DDBJ databases">
        <title>Phylogenomic resolution of chytrid fungi.</title>
        <authorList>
            <person name="Stajich J.E."/>
            <person name="Amses K."/>
            <person name="Simmons R."/>
            <person name="Seto K."/>
            <person name="Myers J."/>
            <person name="Bonds A."/>
            <person name="Quandt C.A."/>
            <person name="Barry K."/>
            <person name="Liu P."/>
            <person name="Grigoriev I."/>
            <person name="Longcore J.E."/>
            <person name="James T.Y."/>
        </authorList>
    </citation>
    <scope>NUCLEOTIDE SEQUENCE</scope>
    <source>
        <strain evidence="5">JEL0476</strain>
    </source>
</reference>
<evidence type="ECO:0000256" key="3">
    <source>
        <dbReference type="PROSITE-ProRule" id="PRU00023"/>
    </source>
</evidence>
<dbReference type="PROSITE" id="PS50088">
    <property type="entry name" value="ANK_REPEAT"/>
    <property type="match status" value="5"/>
</dbReference>
<evidence type="ECO:0000256" key="1">
    <source>
        <dbReference type="ARBA" id="ARBA00022737"/>
    </source>
</evidence>
<dbReference type="GO" id="GO:0085020">
    <property type="term" value="P:protein K6-linked ubiquitination"/>
    <property type="evidence" value="ECO:0007669"/>
    <property type="project" value="TreeGrafter"/>
</dbReference>
<proteinExistence type="predicted"/>
<feature type="compositionally biased region" description="Basic and acidic residues" evidence="4">
    <location>
        <begin position="1165"/>
        <end position="1174"/>
    </location>
</feature>
<feature type="compositionally biased region" description="Polar residues" evidence="4">
    <location>
        <begin position="974"/>
        <end position="988"/>
    </location>
</feature>
<name>A0AAD5Y364_9FUNG</name>
<evidence type="ECO:0000313" key="5">
    <source>
        <dbReference type="EMBL" id="KAJ3225977.1"/>
    </source>
</evidence>
<dbReference type="PANTHER" id="PTHR24171:SF8">
    <property type="entry name" value="BRCA1-ASSOCIATED RING DOMAIN PROTEIN 1"/>
    <property type="match status" value="1"/>
</dbReference>
<feature type="repeat" description="ANK" evidence="3">
    <location>
        <begin position="823"/>
        <end position="855"/>
    </location>
</feature>
<dbReference type="Proteomes" id="UP001211065">
    <property type="component" value="Unassembled WGS sequence"/>
</dbReference>
<dbReference type="Gene3D" id="1.25.40.20">
    <property type="entry name" value="Ankyrin repeat-containing domain"/>
    <property type="match status" value="2"/>
</dbReference>
<protein>
    <submittedName>
        <fullName evidence="5">Uncharacterized protein</fullName>
    </submittedName>
</protein>
<feature type="compositionally biased region" description="Low complexity" evidence="4">
    <location>
        <begin position="337"/>
        <end position="349"/>
    </location>
</feature>
<gene>
    <name evidence="5" type="ORF">HK099_005802</name>
</gene>
<dbReference type="InterPro" id="IPR036770">
    <property type="entry name" value="Ankyrin_rpt-contain_sf"/>
</dbReference>
<feature type="compositionally biased region" description="Basic residues" evidence="4">
    <location>
        <begin position="1087"/>
        <end position="1097"/>
    </location>
</feature>
<feature type="repeat" description="ANK" evidence="3">
    <location>
        <begin position="856"/>
        <end position="888"/>
    </location>
</feature>
<feature type="compositionally biased region" description="Basic and acidic residues" evidence="4">
    <location>
        <begin position="1220"/>
        <end position="1236"/>
    </location>
</feature>
<evidence type="ECO:0000256" key="4">
    <source>
        <dbReference type="SAM" id="MobiDB-lite"/>
    </source>
</evidence>
<feature type="compositionally biased region" description="Low complexity" evidence="4">
    <location>
        <begin position="364"/>
        <end position="381"/>
    </location>
</feature>
<feature type="compositionally biased region" description="Basic and acidic residues" evidence="4">
    <location>
        <begin position="1055"/>
        <end position="1079"/>
    </location>
</feature>